<gene>
    <name evidence="1" type="ORF">ATI53_101363</name>
</gene>
<evidence type="ECO:0000313" key="2">
    <source>
        <dbReference type="Proteomes" id="UP000249165"/>
    </source>
</evidence>
<protein>
    <submittedName>
        <fullName evidence="1">Uncharacterized protein</fullName>
    </submittedName>
</protein>
<keyword evidence="2" id="KW-1185">Reference proteome</keyword>
<dbReference type="InterPro" id="IPR054249">
    <property type="entry name" value="DUF6976"/>
</dbReference>
<name>A0A327YBY7_9RHOB</name>
<accession>A0A327YBY7</accession>
<evidence type="ECO:0000313" key="1">
    <source>
        <dbReference type="EMBL" id="RAK18344.1"/>
    </source>
</evidence>
<proteinExistence type="predicted"/>
<dbReference type="Proteomes" id="UP000249165">
    <property type="component" value="Unassembled WGS sequence"/>
</dbReference>
<dbReference type="AlphaFoldDB" id="A0A327YBY7"/>
<dbReference type="Pfam" id="PF22396">
    <property type="entry name" value="DUF6976"/>
    <property type="match status" value="1"/>
</dbReference>
<dbReference type="OrthoDB" id="5622143at2"/>
<comment type="caution">
    <text evidence="1">The sequence shown here is derived from an EMBL/GenBank/DDBJ whole genome shotgun (WGS) entry which is preliminary data.</text>
</comment>
<dbReference type="EMBL" id="QLMG01000013">
    <property type="protein sequence ID" value="RAK18344.1"/>
    <property type="molecule type" value="Genomic_DNA"/>
</dbReference>
<reference evidence="1 2" key="1">
    <citation type="submission" date="2018-06" db="EMBL/GenBank/DDBJ databases">
        <title>Genomic Encyclopedia of Archaeal and Bacterial Type Strains, Phase II (KMG-II): from individual species to whole genera.</title>
        <authorList>
            <person name="Goeker M."/>
        </authorList>
    </citation>
    <scope>NUCLEOTIDE SEQUENCE [LARGE SCALE GENOMIC DNA]</scope>
    <source>
        <strain evidence="1 2">DSM 22011</strain>
    </source>
</reference>
<organism evidence="1 2">
    <name type="scientific">Salipiger aestuarii</name>
    <dbReference type="NCBI Taxonomy" id="568098"/>
    <lineage>
        <taxon>Bacteria</taxon>
        <taxon>Pseudomonadati</taxon>
        <taxon>Pseudomonadota</taxon>
        <taxon>Alphaproteobacteria</taxon>
        <taxon>Rhodobacterales</taxon>
        <taxon>Roseobacteraceae</taxon>
        <taxon>Salipiger</taxon>
    </lineage>
</organism>
<sequence length="327" mass="35099">MMTVAQATAAIEAGKVLVIAGAEEALCQLPRGRWIGGTTVYFITDTGGCTDRENLFVTEIGSATAARPVLYATRDLPDLTQGRYDNGLSVIIIPAFSAAQEEFALHAPRYPGLLEQPLMGWISGVHLDDPDTIRPKVFDGSTGAAYTDGAMVMHVELPPGKVAEIDILNIFAADETADEIIFETTGFSARTAIVNGERVDFADYLENAGIDTRCPLVTNFAGTAINVSFQSTNSGEGVHFYAPVIKDTPYRIARAHADYAKEFSARPMGDGTRDLSCNCLLNYLYSDLERQKTGTFTGPATYSGIAYFLVNQVVVRLGITSVDAAAA</sequence>